<dbReference type="GO" id="GO:0009279">
    <property type="term" value="C:cell outer membrane"/>
    <property type="evidence" value="ECO:0007669"/>
    <property type="project" value="UniProtKB-SubCell"/>
</dbReference>
<keyword evidence="9 11" id="KW-0472">Membrane</keyword>
<evidence type="ECO:0000256" key="7">
    <source>
        <dbReference type="ARBA" id="ARBA00023065"/>
    </source>
</evidence>
<dbReference type="Pfam" id="PF07715">
    <property type="entry name" value="Plug"/>
    <property type="match status" value="1"/>
</dbReference>
<evidence type="ECO:0000256" key="10">
    <source>
        <dbReference type="ARBA" id="ARBA00023237"/>
    </source>
</evidence>
<evidence type="ECO:0000256" key="3">
    <source>
        <dbReference type="ARBA" id="ARBA00022452"/>
    </source>
</evidence>
<keyword evidence="7" id="KW-0406">Ion transport</keyword>
<proteinExistence type="inferred from homology"/>
<dbReference type="PANTHER" id="PTHR32552">
    <property type="entry name" value="FERRICHROME IRON RECEPTOR-RELATED"/>
    <property type="match status" value="1"/>
</dbReference>
<keyword evidence="2 11" id="KW-0813">Transport</keyword>
<keyword evidence="10 11" id="KW-0998">Cell outer membrane</keyword>
<dbReference type="PANTHER" id="PTHR32552:SF81">
    <property type="entry name" value="TONB-DEPENDENT OUTER MEMBRANE RECEPTOR"/>
    <property type="match status" value="1"/>
</dbReference>
<name>B0T6M1_CAUSK</name>
<evidence type="ECO:0000256" key="8">
    <source>
        <dbReference type="ARBA" id="ARBA00023077"/>
    </source>
</evidence>
<dbReference type="AlphaFoldDB" id="B0T6M1"/>
<feature type="domain" description="TonB-dependent receptor plug" evidence="15">
    <location>
        <begin position="54"/>
        <end position="161"/>
    </location>
</feature>
<evidence type="ECO:0000256" key="11">
    <source>
        <dbReference type="PROSITE-ProRule" id="PRU01360"/>
    </source>
</evidence>
<keyword evidence="5 11" id="KW-0812">Transmembrane</keyword>
<dbReference type="EMBL" id="CP000927">
    <property type="protein sequence ID" value="ABZ69638.1"/>
    <property type="molecule type" value="Genomic_DNA"/>
</dbReference>
<protein>
    <submittedName>
        <fullName evidence="16">TonB-dependent receptor</fullName>
    </submittedName>
</protein>
<evidence type="ECO:0000256" key="13">
    <source>
        <dbReference type="SAM" id="SignalP"/>
    </source>
</evidence>
<dbReference type="InterPro" id="IPR036942">
    <property type="entry name" value="Beta-barrel_TonB_sf"/>
</dbReference>
<comment type="subcellular location">
    <subcellularLocation>
        <location evidence="1 11">Cell outer membrane</location>
        <topology evidence="1 11">Multi-pass membrane protein</topology>
    </subcellularLocation>
</comment>
<sequence length="777" mass="83528" precursor="true">MTKALWLAASAMLVCPYVAGTALAQEAPPVKAAEPESARLDEVVVTAQKRAENVQTVPISIAAFSATQLTQAGVDDVLEITKIVPSFTSTRQANVSSVRLNIRGIGASAQTAVEPSVASFLDDVYVSRPGAVVGRFYDVESVEVLRGPQGTLFGRNASAGALSIHTKKPTDRFGGDLSVQAASFGSYEASGAVNIPIGDRAAVRIAGVGASTDGPWHTDIGDHDYGALDTIGGRATLRLKPTDQIDWILRADYLHLTGDAGSHNTVKSDTVTPAARANYLARLGITPYFDDQFSRTSNNFMVGDLDDHQYGLTSDLTWDVADGYSIRLIDAMRDWSSDQVAGDLAFSPRPLLLRNEIQASYSSSHELQFISPGDQLLGGRLSFVSGLYYFDETLTIDEKVTFTADTCNYIIRLAAPALQAACLASPLSPGAIANFAQKTRSYAAYGQVTYKLTNRLDLTLGARYTNDEKSGSFVQTNPNAAARVLRSIEATALAFKDDQITWRANLSWTPADDILVFANYATGFKSGGFNSGGGTPALTAATRPFGSETVDDYELGVKSTLFDRVLQLNATLFRTDVHDYQDRSFNGLSFLVRNAADLRQQGVEADFILRPFDGLRINGAVGYLDSKYLSYPGASGLPGFGGVQDLSGKRNNFSPEWQGAVGVQYDRDIAGGVGLTVRGDMTFVSDNNVGSVTDANPQMIQDGFALFSGRVTFTSPDRRYGLQIFGENLFDKGYYTYIFPNTLDNVLGLRDSTTGGTLMRGTLGTPRTVGVKLTVSF</sequence>
<evidence type="ECO:0000256" key="2">
    <source>
        <dbReference type="ARBA" id="ARBA00022448"/>
    </source>
</evidence>
<dbReference type="Pfam" id="PF00593">
    <property type="entry name" value="TonB_dep_Rec_b-barrel"/>
    <property type="match status" value="1"/>
</dbReference>
<evidence type="ECO:0000256" key="1">
    <source>
        <dbReference type="ARBA" id="ARBA00004571"/>
    </source>
</evidence>
<evidence type="ECO:0000256" key="9">
    <source>
        <dbReference type="ARBA" id="ARBA00023136"/>
    </source>
</evidence>
<dbReference type="GO" id="GO:0006826">
    <property type="term" value="P:iron ion transport"/>
    <property type="evidence" value="ECO:0007669"/>
    <property type="project" value="UniProtKB-KW"/>
</dbReference>
<evidence type="ECO:0000313" key="16">
    <source>
        <dbReference type="EMBL" id="ABZ69638.1"/>
    </source>
</evidence>
<reference evidence="16" key="1">
    <citation type="submission" date="2008-01" db="EMBL/GenBank/DDBJ databases">
        <title>Complete sequence of chromosome of Caulobacter sp. K31.</title>
        <authorList>
            <consortium name="US DOE Joint Genome Institute"/>
            <person name="Copeland A."/>
            <person name="Lucas S."/>
            <person name="Lapidus A."/>
            <person name="Barry K."/>
            <person name="Glavina del Rio T."/>
            <person name="Dalin E."/>
            <person name="Tice H."/>
            <person name="Pitluck S."/>
            <person name="Bruce D."/>
            <person name="Goodwin L."/>
            <person name="Thompson L.S."/>
            <person name="Brettin T."/>
            <person name="Detter J.C."/>
            <person name="Han C."/>
            <person name="Schmutz J."/>
            <person name="Larimer F."/>
            <person name="Land M."/>
            <person name="Hauser L."/>
            <person name="Kyrpides N."/>
            <person name="Kim E."/>
            <person name="Stephens C."/>
            <person name="Richardson P."/>
        </authorList>
    </citation>
    <scope>NUCLEOTIDE SEQUENCE [LARGE SCALE GENOMIC DNA]</scope>
    <source>
        <strain evidence="16">K31</strain>
    </source>
</reference>
<evidence type="ECO:0000256" key="12">
    <source>
        <dbReference type="RuleBase" id="RU003357"/>
    </source>
</evidence>
<dbReference type="KEGG" id="cak:Caul_0504"/>
<dbReference type="STRING" id="366602.Caul_0504"/>
<dbReference type="SUPFAM" id="SSF56935">
    <property type="entry name" value="Porins"/>
    <property type="match status" value="1"/>
</dbReference>
<organism evidence="16">
    <name type="scientific">Caulobacter sp. (strain K31)</name>
    <dbReference type="NCBI Taxonomy" id="366602"/>
    <lineage>
        <taxon>Bacteria</taxon>
        <taxon>Pseudomonadati</taxon>
        <taxon>Pseudomonadota</taxon>
        <taxon>Alphaproteobacteria</taxon>
        <taxon>Caulobacterales</taxon>
        <taxon>Caulobacteraceae</taxon>
        <taxon>Caulobacter</taxon>
    </lineage>
</organism>
<keyword evidence="6" id="KW-0408">Iron</keyword>
<dbReference type="eggNOG" id="COG4774">
    <property type="taxonomic scope" value="Bacteria"/>
</dbReference>
<evidence type="ECO:0000256" key="4">
    <source>
        <dbReference type="ARBA" id="ARBA00022496"/>
    </source>
</evidence>
<keyword evidence="8 12" id="KW-0798">TonB box</keyword>
<gene>
    <name evidence="16" type="ordered locus">Caul_0504</name>
</gene>
<dbReference type="InterPro" id="IPR039426">
    <property type="entry name" value="TonB-dep_rcpt-like"/>
</dbReference>
<evidence type="ECO:0000259" key="14">
    <source>
        <dbReference type="Pfam" id="PF00593"/>
    </source>
</evidence>
<evidence type="ECO:0000256" key="6">
    <source>
        <dbReference type="ARBA" id="ARBA00023004"/>
    </source>
</evidence>
<evidence type="ECO:0000256" key="5">
    <source>
        <dbReference type="ARBA" id="ARBA00022692"/>
    </source>
</evidence>
<keyword evidence="16" id="KW-0675">Receptor</keyword>
<feature type="signal peptide" evidence="13">
    <location>
        <begin position="1"/>
        <end position="24"/>
    </location>
</feature>
<dbReference type="CDD" id="cd01347">
    <property type="entry name" value="ligand_gated_channel"/>
    <property type="match status" value="1"/>
</dbReference>
<accession>B0T6M1</accession>
<evidence type="ECO:0000259" key="15">
    <source>
        <dbReference type="Pfam" id="PF07715"/>
    </source>
</evidence>
<dbReference type="HOGENOM" id="CLU_008287_15_0_5"/>
<dbReference type="PROSITE" id="PS52016">
    <property type="entry name" value="TONB_DEPENDENT_REC_3"/>
    <property type="match status" value="1"/>
</dbReference>
<keyword evidence="3 11" id="KW-1134">Transmembrane beta strand</keyword>
<keyword evidence="4" id="KW-0410">Iron transport</keyword>
<dbReference type="InterPro" id="IPR000531">
    <property type="entry name" value="Beta-barrel_TonB"/>
</dbReference>
<feature type="domain" description="TonB-dependent receptor-like beta-barrel" evidence="14">
    <location>
        <begin position="268"/>
        <end position="729"/>
    </location>
</feature>
<comment type="similarity">
    <text evidence="11 12">Belongs to the TonB-dependent receptor family.</text>
</comment>
<dbReference type="Gene3D" id="2.40.170.20">
    <property type="entry name" value="TonB-dependent receptor, beta-barrel domain"/>
    <property type="match status" value="1"/>
</dbReference>
<dbReference type="InterPro" id="IPR012910">
    <property type="entry name" value="Plug_dom"/>
</dbReference>
<dbReference type="OrthoDB" id="7208812at2"/>
<feature type="chain" id="PRO_5002753416" evidence="13">
    <location>
        <begin position="25"/>
        <end position="777"/>
    </location>
</feature>
<keyword evidence="13" id="KW-0732">Signal</keyword>